<comment type="caution">
    <text evidence="2">The sequence shown here is derived from an EMBL/GenBank/DDBJ whole genome shotgun (WGS) entry which is preliminary data.</text>
</comment>
<dbReference type="GeneID" id="40310093"/>
<accession>A0A2A9MIP9</accession>
<reference evidence="2 3" key="1">
    <citation type="submission" date="2017-09" db="EMBL/GenBank/DDBJ databases">
        <title>Genome sequencing of Besnoitia besnoiti strain Bb-Ger1.</title>
        <authorList>
            <person name="Schares G."/>
            <person name="Venepally P."/>
            <person name="Lorenzi H.A."/>
        </authorList>
    </citation>
    <scope>NUCLEOTIDE SEQUENCE [LARGE SCALE GENOMIC DNA]</scope>
    <source>
        <strain evidence="2 3">Bb-Ger1</strain>
    </source>
</reference>
<proteinExistence type="predicted"/>
<organism evidence="2 3">
    <name type="scientific">Besnoitia besnoiti</name>
    <name type="common">Apicomplexan protozoan</name>
    <dbReference type="NCBI Taxonomy" id="94643"/>
    <lineage>
        <taxon>Eukaryota</taxon>
        <taxon>Sar</taxon>
        <taxon>Alveolata</taxon>
        <taxon>Apicomplexa</taxon>
        <taxon>Conoidasida</taxon>
        <taxon>Coccidia</taxon>
        <taxon>Eucoccidiorida</taxon>
        <taxon>Eimeriorina</taxon>
        <taxon>Sarcocystidae</taxon>
        <taxon>Besnoitia</taxon>
    </lineage>
</organism>
<dbReference type="Proteomes" id="UP000224006">
    <property type="component" value="Chromosome IV"/>
</dbReference>
<protein>
    <submittedName>
        <fullName evidence="2">Phosphoglycerate mutase family protein</fullName>
    </submittedName>
</protein>
<evidence type="ECO:0000313" key="2">
    <source>
        <dbReference type="EMBL" id="PFH35513.1"/>
    </source>
</evidence>
<name>A0A2A9MIP9_BESBE</name>
<evidence type="ECO:0000256" key="1">
    <source>
        <dbReference type="SAM" id="MobiDB-lite"/>
    </source>
</evidence>
<dbReference type="RefSeq" id="XP_029219522.1">
    <property type="nucleotide sequence ID" value="XM_029363599.1"/>
</dbReference>
<evidence type="ECO:0000313" key="3">
    <source>
        <dbReference type="Proteomes" id="UP000224006"/>
    </source>
</evidence>
<sequence>MRRAVETAAEINKVFNVDVYVHPLLFEQGGLFHGPRKFPVGSGPLPSHGAGAGASTAASCASAAPAPSLESAMEEARTHSHSNCTASSGSSEGNEDVLSEEPNPSWRRMQPGHSEARHGLGMTLEEILQILPKAKVIEVPPSPRSALSGRAVDAEAAPGGKDVGAATGVPHSGKAHTVQAREADAIGGEYSATWPEERPSRWWRGGRETLAQTVQRARQVILWMEEECLQESETGGCILMVMHGLMMDLLLKALLFPFPSPDVYPSPYLEMLLDCLRHQERLTGVPIYNLPQQAAYFPSSNCSFCCLDLAARPVCLGAPEQVLSREGTCCVNAGSPQLVVPLRSFSRKEERAAQGEGHEPSGCSRTSEDSSGDGTPASRTPDAADTKSVPLSFRTHHAPRLVAALVQWNAQAVEAEHYTGHTLGASVLMSV</sequence>
<dbReference type="InterPro" id="IPR029033">
    <property type="entry name" value="His_PPase_superfam"/>
</dbReference>
<dbReference type="AlphaFoldDB" id="A0A2A9MIP9"/>
<dbReference type="EMBL" id="NWUJ01000004">
    <property type="protein sequence ID" value="PFH35513.1"/>
    <property type="molecule type" value="Genomic_DNA"/>
</dbReference>
<keyword evidence="3" id="KW-1185">Reference proteome</keyword>
<dbReference type="KEGG" id="bbes:BESB_051640"/>
<dbReference type="VEuPathDB" id="ToxoDB:BESB_051640"/>
<dbReference type="Gene3D" id="3.40.50.1240">
    <property type="entry name" value="Phosphoglycerate mutase-like"/>
    <property type="match status" value="1"/>
</dbReference>
<feature type="region of interest" description="Disordered" evidence="1">
    <location>
        <begin position="349"/>
        <end position="388"/>
    </location>
</feature>
<feature type="compositionally biased region" description="Polar residues" evidence="1">
    <location>
        <begin position="81"/>
        <end position="92"/>
    </location>
</feature>
<feature type="compositionally biased region" description="Basic and acidic residues" evidence="1">
    <location>
        <begin position="349"/>
        <end position="359"/>
    </location>
</feature>
<gene>
    <name evidence="2" type="ORF">BESB_051640</name>
</gene>
<dbReference type="SUPFAM" id="SSF53254">
    <property type="entry name" value="Phosphoglycerate mutase-like"/>
    <property type="match status" value="1"/>
</dbReference>
<dbReference type="OrthoDB" id="347888at2759"/>
<feature type="region of interest" description="Disordered" evidence="1">
    <location>
        <begin position="66"/>
        <end position="115"/>
    </location>
</feature>